<organism evidence="2 3">
    <name type="scientific">Candidatus Harrisonbacteria bacterium CG10_big_fil_rev_8_21_14_0_10_44_23</name>
    <dbReference type="NCBI Taxonomy" id="1974585"/>
    <lineage>
        <taxon>Bacteria</taxon>
        <taxon>Candidatus Harrisoniibacteriota</taxon>
    </lineage>
</organism>
<evidence type="ECO:0000313" key="3">
    <source>
        <dbReference type="Proteomes" id="UP000229615"/>
    </source>
</evidence>
<dbReference type="InterPro" id="IPR011042">
    <property type="entry name" value="6-blade_b-propeller_TolB-like"/>
</dbReference>
<name>A0A2H0UPQ7_9BACT</name>
<dbReference type="PANTHER" id="PTHR19328:SF13">
    <property type="entry name" value="HIPL1 PROTEIN"/>
    <property type="match status" value="1"/>
</dbReference>
<gene>
    <name evidence="2" type="ORF">COU09_02665</name>
</gene>
<sequence length="204" mass="22496">RYLYITTGDADDEEAAQNRDSLAGKILRIKDDGSIPTDNPFGNAVYSYGHRNPQGLAWNREGELWASEHGPSGGQTGHDEVNKIVKAGNYGWPDSVGDTVLPDTIAPFIHSGSEDTWAPASLEFTNGSFFFAGLRGERIYRLTPQTDAMPELTEFLGGQFGRLRTIKLLPDGYFYILTSNTDGRGSKKPGDDKVLKVHPRIFED</sequence>
<evidence type="ECO:0000313" key="2">
    <source>
        <dbReference type="EMBL" id="PIR88371.1"/>
    </source>
</evidence>
<reference evidence="3" key="1">
    <citation type="submission" date="2017-09" db="EMBL/GenBank/DDBJ databases">
        <title>Depth-based differentiation of microbial function through sediment-hosted aquifers and enrichment of novel symbionts in the deep terrestrial subsurface.</title>
        <authorList>
            <person name="Probst A.J."/>
            <person name="Ladd B."/>
            <person name="Jarett J.K."/>
            <person name="Geller-Mcgrath D.E."/>
            <person name="Sieber C.M.K."/>
            <person name="Emerson J.B."/>
            <person name="Anantharaman K."/>
            <person name="Thomas B.C."/>
            <person name="Malmstrom R."/>
            <person name="Stieglmeier M."/>
            <person name="Klingl A."/>
            <person name="Woyke T."/>
            <person name="Ryan C.M."/>
            <person name="Banfield J.F."/>
        </authorList>
    </citation>
    <scope>NUCLEOTIDE SEQUENCE [LARGE SCALE GENOMIC DNA]</scope>
</reference>
<dbReference type="EMBL" id="PFBB01000029">
    <property type="protein sequence ID" value="PIR88371.1"/>
    <property type="molecule type" value="Genomic_DNA"/>
</dbReference>
<dbReference type="InterPro" id="IPR012938">
    <property type="entry name" value="Glc/Sorbosone_DH"/>
</dbReference>
<dbReference type="SUPFAM" id="SSF50952">
    <property type="entry name" value="Soluble quinoprotein glucose dehydrogenase"/>
    <property type="match status" value="1"/>
</dbReference>
<proteinExistence type="predicted"/>
<accession>A0A2H0UPQ7</accession>
<feature type="non-terminal residue" evidence="2">
    <location>
        <position position="1"/>
    </location>
</feature>
<comment type="caution">
    <text evidence="2">The sequence shown here is derived from an EMBL/GenBank/DDBJ whole genome shotgun (WGS) entry which is preliminary data.</text>
</comment>
<feature type="domain" description="Glucose/Sorbosone dehydrogenase" evidence="1">
    <location>
        <begin position="2"/>
        <end position="184"/>
    </location>
</feature>
<dbReference type="Proteomes" id="UP000229615">
    <property type="component" value="Unassembled WGS sequence"/>
</dbReference>
<dbReference type="PANTHER" id="PTHR19328">
    <property type="entry name" value="HEDGEHOG-INTERACTING PROTEIN"/>
    <property type="match status" value="1"/>
</dbReference>
<dbReference type="Pfam" id="PF07995">
    <property type="entry name" value="GSDH"/>
    <property type="match status" value="1"/>
</dbReference>
<evidence type="ECO:0000259" key="1">
    <source>
        <dbReference type="Pfam" id="PF07995"/>
    </source>
</evidence>
<dbReference type="InterPro" id="IPR011041">
    <property type="entry name" value="Quinoprot_gluc/sorb_DH_b-prop"/>
</dbReference>
<dbReference type="Gene3D" id="2.120.10.30">
    <property type="entry name" value="TolB, C-terminal domain"/>
    <property type="match status" value="1"/>
</dbReference>
<dbReference type="AlphaFoldDB" id="A0A2H0UPQ7"/>
<protein>
    <submittedName>
        <fullName evidence="2">Glucose sorbosone dehydrogenase</fullName>
    </submittedName>
</protein>